<evidence type="ECO:0000259" key="12">
    <source>
        <dbReference type="Pfam" id="PF02096"/>
    </source>
</evidence>
<feature type="transmembrane region" description="Helical" evidence="11">
    <location>
        <begin position="298"/>
        <end position="316"/>
    </location>
</feature>
<dbReference type="CDD" id="cd20069">
    <property type="entry name" value="5TM_Oxa1-like"/>
    <property type="match status" value="1"/>
</dbReference>
<evidence type="ECO:0000256" key="9">
    <source>
        <dbReference type="RuleBase" id="RU003945"/>
    </source>
</evidence>
<dbReference type="GO" id="GO:0032977">
    <property type="term" value="F:membrane insertase activity"/>
    <property type="evidence" value="ECO:0007669"/>
    <property type="project" value="InterPro"/>
</dbReference>
<keyword evidence="6 11" id="KW-1133">Transmembrane helix</keyword>
<evidence type="ECO:0000256" key="10">
    <source>
        <dbReference type="SAM" id="MobiDB-lite"/>
    </source>
</evidence>
<evidence type="ECO:0000256" key="6">
    <source>
        <dbReference type="ARBA" id="ARBA00022989"/>
    </source>
</evidence>
<evidence type="ECO:0000256" key="11">
    <source>
        <dbReference type="SAM" id="Phobius"/>
    </source>
</evidence>
<organism evidence="13">
    <name type="scientific">Phallusia mammillata</name>
    <dbReference type="NCBI Taxonomy" id="59560"/>
    <lineage>
        <taxon>Eukaryota</taxon>
        <taxon>Metazoa</taxon>
        <taxon>Chordata</taxon>
        <taxon>Tunicata</taxon>
        <taxon>Ascidiacea</taxon>
        <taxon>Phlebobranchia</taxon>
        <taxon>Ascidiidae</taxon>
        <taxon>Phallusia</taxon>
    </lineage>
</organism>
<reference evidence="13" key="1">
    <citation type="submission" date="2020-04" db="EMBL/GenBank/DDBJ databases">
        <authorList>
            <person name="Neveu A P."/>
        </authorList>
    </citation>
    <scope>NUCLEOTIDE SEQUENCE</scope>
    <source>
        <tissue evidence="13">Whole embryo</tissue>
    </source>
</reference>
<comment type="subcellular location">
    <subcellularLocation>
        <location evidence="9">Membrane</location>
        <topology evidence="9">Multi-pass membrane protein</topology>
    </subcellularLocation>
    <subcellularLocation>
        <location evidence="1">Mitochondrion inner membrane</location>
        <topology evidence="1">Multi-pass membrane protein</topology>
    </subcellularLocation>
</comment>
<dbReference type="EMBL" id="LR788746">
    <property type="protein sequence ID" value="CAB3264608.1"/>
    <property type="molecule type" value="mRNA"/>
</dbReference>
<accession>A0A6F9DNN8</accession>
<keyword evidence="4" id="KW-0999">Mitochondrion inner membrane</keyword>
<evidence type="ECO:0000313" key="13">
    <source>
        <dbReference type="EMBL" id="CAB3264608.1"/>
    </source>
</evidence>
<feature type="region of interest" description="Disordered" evidence="10">
    <location>
        <begin position="359"/>
        <end position="383"/>
    </location>
</feature>
<keyword evidence="5" id="KW-0809">Transit peptide</keyword>
<evidence type="ECO:0000256" key="5">
    <source>
        <dbReference type="ARBA" id="ARBA00022946"/>
    </source>
</evidence>
<feature type="compositionally biased region" description="Basic and acidic residues" evidence="10">
    <location>
        <begin position="359"/>
        <end position="369"/>
    </location>
</feature>
<protein>
    <submittedName>
        <fullName evidence="13">Mitochondrial inner membrane protein OXA1L-like</fullName>
    </submittedName>
</protein>
<dbReference type="AlphaFoldDB" id="A0A6F9DNN8"/>
<gene>
    <name evidence="13" type="primary">Oxa1l-002</name>
</gene>
<evidence type="ECO:0000256" key="7">
    <source>
        <dbReference type="ARBA" id="ARBA00023128"/>
    </source>
</evidence>
<name>A0A6F9DNN8_9ASCI</name>
<dbReference type="PANTHER" id="PTHR12428">
    <property type="entry name" value="OXA1"/>
    <property type="match status" value="1"/>
</dbReference>
<keyword evidence="7" id="KW-0496">Mitochondrion</keyword>
<evidence type="ECO:0000256" key="8">
    <source>
        <dbReference type="ARBA" id="ARBA00023136"/>
    </source>
</evidence>
<dbReference type="GO" id="GO:0005743">
    <property type="term" value="C:mitochondrial inner membrane"/>
    <property type="evidence" value="ECO:0007669"/>
    <property type="project" value="UniProtKB-SubCell"/>
</dbReference>
<comment type="similarity">
    <text evidence="2 9">Belongs to the OXA1/ALB3/YidC family.</text>
</comment>
<keyword evidence="3 9" id="KW-0812">Transmembrane</keyword>
<evidence type="ECO:0000256" key="2">
    <source>
        <dbReference type="ARBA" id="ARBA00009877"/>
    </source>
</evidence>
<dbReference type="PANTHER" id="PTHR12428:SF66">
    <property type="entry name" value="MITOCHONDRIAL INNER MEMBRANE PROTEIN OXA1L"/>
    <property type="match status" value="1"/>
</dbReference>
<keyword evidence="8 11" id="KW-0472">Membrane</keyword>
<dbReference type="GO" id="GO:0032979">
    <property type="term" value="P:protein insertion into mitochondrial inner membrane from matrix"/>
    <property type="evidence" value="ECO:0007669"/>
    <property type="project" value="TreeGrafter"/>
</dbReference>
<evidence type="ECO:0000256" key="4">
    <source>
        <dbReference type="ARBA" id="ARBA00022792"/>
    </source>
</evidence>
<feature type="transmembrane region" description="Helical" evidence="11">
    <location>
        <begin position="119"/>
        <end position="139"/>
    </location>
</feature>
<feature type="domain" description="Membrane insertase YidC/Oxa/ALB C-terminal" evidence="12">
    <location>
        <begin position="119"/>
        <end position="310"/>
    </location>
</feature>
<evidence type="ECO:0000256" key="3">
    <source>
        <dbReference type="ARBA" id="ARBA00022692"/>
    </source>
</evidence>
<dbReference type="InterPro" id="IPR001708">
    <property type="entry name" value="YidC/ALB3/OXA1/COX18"/>
</dbReference>
<feature type="transmembrane region" description="Helical" evidence="11">
    <location>
        <begin position="196"/>
        <end position="213"/>
    </location>
</feature>
<sequence length="423" mass="47372">MLHFRAGQLAALQLRTRICNQCFGIIRTQPNGFRPTKSLQITSLRTLSLSSKHYSNVEPVVAAAKSVPPISDVTTTLSDISGSIVDPPFSELGLAAGWYPYHWIQSGLEMFYVNTGCPWWLTIIAGTCIVRLVTLPIYISTRKFLISMRNNMPMQQKLLERLREAKANGTAIQRMKAAQKLRDHMKTSGTGPIKSMFVNIPMPVLFISMIMAYRQMMTVPVPSLQATEFLWLQSLCSPDPYYVLPVLVGALTGLAIKLQMQQGMMAVPSATLQKFMGVAPFLPMVAVPLFIGHWPSGISLYMLINTVFTLSFVQLLSSEKVKEKLNFPVLSEVTKEKTSITSVWKDFYTDAKDKAAKKQEASELKSMEKKRAKARKKELKGPPPVTYAIGTEAIKKEHVPDFIAMWDSKPVNIYSRKKSSKQD</sequence>
<dbReference type="InterPro" id="IPR028055">
    <property type="entry name" value="YidC/Oxa/ALB_C"/>
</dbReference>
<feature type="transmembrane region" description="Helical" evidence="11">
    <location>
        <begin position="241"/>
        <end position="260"/>
    </location>
</feature>
<proteinExistence type="evidence at transcript level"/>
<evidence type="ECO:0000256" key="1">
    <source>
        <dbReference type="ARBA" id="ARBA00004448"/>
    </source>
</evidence>
<feature type="transmembrane region" description="Helical" evidence="11">
    <location>
        <begin position="272"/>
        <end position="292"/>
    </location>
</feature>
<dbReference type="Pfam" id="PF02096">
    <property type="entry name" value="60KD_IMP"/>
    <property type="match status" value="1"/>
</dbReference>